<keyword evidence="5 10" id="KW-0819">tRNA processing</keyword>
<organism evidence="14 15">
    <name type="scientific">Roseibium algae</name>
    <dbReference type="NCBI Taxonomy" id="3123038"/>
    <lineage>
        <taxon>Bacteria</taxon>
        <taxon>Pseudomonadati</taxon>
        <taxon>Pseudomonadota</taxon>
        <taxon>Alphaproteobacteria</taxon>
        <taxon>Hyphomicrobiales</taxon>
        <taxon>Stappiaceae</taxon>
        <taxon>Roseibium</taxon>
    </lineage>
</organism>
<dbReference type="SUPFAM" id="SSF52540">
    <property type="entry name" value="P-loop containing nucleoside triphosphate hydrolases"/>
    <property type="match status" value="2"/>
</dbReference>
<feature type="binding site" evidence="10">
    <location>
        <begin position="30"/>
        <end position="35"/>
    </location>
    <ligand>
        <name>substrate</name>
    </ligand>
</feature>
<evidence type="ECO:0000256" key="10">
    <source>
        <dbReference type="HAMAP-Rule" id="MF_00185"/>
    </source>
</evidence>
<dbReference type="GO" id="GO:0052381">
    <property type="term" value="F:tRNA dimethylallyltransferase activity"/>
    <property type="evidence" value="ECO:0007669"/>
    <property type="project" value="UniProtKB-EC"/>
</dbReference>
<evidence type="ECO:0000256" key="8">
    <source>
        <dbReference type="ARBA" id="ARBA00022842"/>
    </source>
</evidence>
<feature type="region of interest" description="Interaction with substrate tRNA" evidence="10">
    <location>
        <begin position="53"/>
        <end position="56"/>
    </location>
</feature>
<dbReference type="Proteomes" id="UP001385499">
    <property type="component" value="Unassembled WGS sequence"/>
</dbReference>
<sequence length="322" mass="35174">MATKDMKATLVEKDLSPANGHRAILIAGPTASGKSALAIELAERWNGVVINADSMQLYRELSIVTARPSGADMDRVPHRLYGTMAAKVQFSTGGWLRLISGELDQVRAEGKVPVLVGGTGLYFKALTLGFAEIPEIEPDIRLRCRQIADDGGVEAVREALLPLDPEAAESLADLQRLTRALEVVRSTGQTIGTWQRQAHGAPLIPLADARCVVLGPPRPWLHERIALRAKLMLSEAGIAEVRSLLALDLPTSLPVMRAIGVKEIAEYLAGSIDLAETERRLTVATRQYAKRQETWFRNQMADWQRLDPSSGEPHGLADQLKN</sequence>
<evidence type="ECO:0000256" key="11">
    <source>
        <dbReference type="RuleBase" id="RU003783"/>
    </source>
</evidence>
<comment type="function">
    <text evidence="2 10 12">Catalyzes the transfer of a dimethylallyl group onto the adenine at position 37 in tRNAs that read codons beginning with uridine, leading to the formation of N6-(dimethylallyl)adenosine (i(6)A).</text>
</comment>
<keyword evidence="7 10" id="KW-0067">ATP-binding</keyword>
<comment type="subunit">
    <text evidence="10">Monomer.</text>
</comment>
<gene>
    <name evidence="10 14" type="primary">miaA</name>
    <name evidence="14" type="ORF">V6575_11575</name>
</gene>
<dbReference type="PANTHER" id="PTHR11088">
    <property type="entry name" value="TRNA DIMETHYLALLYLTRANSFERASE"/>
    <property type="match status" value="1"/>
</dbReference>
<evidence type="ECO:0000313" key="14">
    <source>
        <dbReference type="EMBL" id="MEJ8474726.1"/>
    </source>
</evidence>
<evidence type="ECO:0000256" key="3">
    <source>
        <dbReference type="ARBA" id="ARBA00005842"/>
    </source>
</evidence>
<evidence type="ECO:0000256" key="5">
    <source>
        <dbReference type="ARBA" id="ARBA00022694"/>
    </source>
</evidence>
<feature type="region of interest" description="Interaction with substrate tRNA" evidence="10">
    <location>
        <begin position="175"/>
        <end position="179"/>
    </location>
</feature>
<comment type="caution">
    <text evidence="14">The sequence shown here is derived from an EMBL/GenBank/DDBJ whole genome shotgun (WGS) entry which is preliminary data.</text>
</comment>
<name>A0ABU8TKP0_9HYPH</name>
<feature type="binding site" evidence="10">
    <location>
        <begin position="28"/>
        <end position="35"/>
    </location>
    <ligand>
        <name>ATP</name>
        <dbReference type="ChEBI" id="CHEBI:30616"/>
    </ligand>
</feature>
<dbReference type="Gene3D" id="3.40.50.300">
    <property type="entry name" value="P-loop containing nucleotide triphosphate hydrolases"/>
    <property type="match status" value="1"/>
</dbReference>
<dbReference type="Pfam" id="PF01715">
    <property type="entry name" value="IPPT"/>
    <property type="match status" value="1"/>
</dbReference>
<dbReference type="NCBIfam" id="TIGR00174">
    <property type="entry name" value="miaA"/>
    <property type="match status" value="1"/>
</dbReference>
<evidence type="ECO:0000256" key="7">
    <source>
        <dbReference type="ARBA" id="ARBA00022840"/>
    </source>
</evidence>
<accession>A0ABU8TKP0</accession>
<comment type="similarity">
    <text evidence="3 10 13">Belongs to the IPP transferase family.</text>
</comment>
<feature type="site" description="Interaction with substrate tRNA" evidence="10">
    <location>
        <position position="119"/>
    </location>
</feature>
<comment type="catalytic activity">
    <reaction evidence="9 10 11">
        <text>adenosine(37) in tRNA + dimethylallyl diphosphate = N(6)-dimethylallyladenosine(37) in tRNA + diphosphate</text>
        <dbReference type="Rhea" id="RHEA:26482"/>
        <dbReference type="Rhea" id="RHEA-COMP:10162"/>
        <dbReference type="Rhea" id="RHEA-COMP:10375"/>
        <dbReference type="ChEBI" id="CHEBI:33019"/>
        <dbReference type="ChEBI" id="CHEBI:57623"/>
        <dbReference type="ChEBI" id="CHEBI:74411"/>
        <dbReference type="ChEBI" id="CHEBI:74415"/>
        <dbReference type="EC" id="2.5.1.75"/>
    </reaction>
</comment>
<proteinExistence type="inferred from homology"/>
<dbReference type="EC" id="2.5.1.75" evidence="10"/>
<keyword evidence="4 10" id="KW-0808">Transferase</keyword>
<feature type="site" description="Interaction with substrate tRNA" evidence="10">
    <location>
        <position position="141"/>
    </location>
</feature>
<keyword evidence="8 10" id="KW-0460">Magnesium</keyword>
<dbReference type="InterPro" id="IPR027417">
    <property type="entry name" value="P-loop_NTPase"/>
</dbReference>
<dbReference type="CDD" id="cd02019">
    <property type="entry name" value="NK"/>
    <property type="match status" value="1"/>
</dbReference>
<dbReference type="InterPro" id="IPR039657">
    <property type="entry name" value="Dimethylallyltransferase"/>
</dbReference>
<evidence type="ECO:0000256" key="2">
    <source>
        <dbReference type="ARBA" id="ARBA00003213"/>
    </source>
</evidence>
<evidence type="ECO:0000256" key="13">
    <source>
        <dbReference type="RuleBase" id="RU003785"/>
    </source>
</evidence>
<keyword evidence="6 10" id="KW-0547">Nucleotide-binding</keyword>
<dbReference type="EMBL" id="JBAKIA010000006">
    <property type="protein sequence ID" value="MEJ8474726.1"/>
    <property type="molecule type" value="Genomic_DNA"/>
</dbReference>
<dbReference type="InterPro" id="IPR018022">
    <property type="entry name" value="IPT"/>
</dbReference>
<evidence type="ECO:0000313" key="15">
    <source>
        <dbReference type="Proteomes" id="UP001385499"/>
    </source>
</evidence>
<evidence type="ECO:0000256" key="9">
    <source>
        <dbReference type="ARBA" id="ARBA00049563"/>
    </source>
</evidence>
<dbReference type="PANTHER" id="PTHR11088:SF60">
    <property type="entry name" value="TRNA DIMETHYLALLYLTRANSFERASE"/>
    <property type="match status" value="1"/>
</dbReference>
<dbReference type="RefSeq" id="WP_340274491.1">
    <property type="nucleotide sequence ID" value="NZ_JBAKIA010000006.1"/>
</dbReference>
<dbReference type="Gene3D" id="1.10.20.140">
    <property type="match status" value="1"/>
</dbReference>
<comment type="cofactor">
    <cofactor evidence="1 10">
        <name>Mg(2+)</name>
        <dbReference type="ChEBI" id="CHEBI:18420"/>
    </cofactor>
</comment>
<dbReference type="HAMAP" id="MF_00185">
    <property type="entry name" value="IPP_trans"/>
    <property type="match status" value="1"/>
</dbReference>
<evidence type="ECO:0000256" key="6">
    <source>
        <dbReference type="ARBA" id="ARBA00022741"/>
    </source>
</evidence>
<evidence type="ECO:0000256" key="1">
    <source>
        <dbReference type="ARBA" id="ARBA00001946"/>
    </source>
</evidence>
<protein>
    <recommendedName>
        <fullName evidence="10">tRNA dimethylallyltransferase</fullName>
        <ecNumber evidence="10">2.5.1.75</ecNumber>
    </recommendedName>
    <alternativeName>
        <fullName evidence="10">Dimethylallyl diphosphate:tRNA dimethylallyltransferase</fullName>
        <shortName evidence="10">DMAPP:tRNA dimethylallyltransferase</shortName>
        <shortName evidence="10">DMATase</shortName>
    </alternativeName>
    <alternativeName>
        <fullName evidence="10">Isopentenyl-diphosphate:tRNA isopentenyltransferase</fullName>
        <shortName evidence="10">IPP transferase</shortName>
        <shortName evidence="10">IPPT</shortName>
        <shortName evidence="10">IPTase</shortName>
    </alternativeName>
</protein>
<evidence type="ECO:0000256" key="12">
    <source>
        <dbReference type="RuleBase" id="RU003784"/>
    </source>
</evidence>
<evidence type="ECO:0000256" key="4">
    <source>
        <dbReference type="ARBA" id="ARBA00022679"/>
    </source>
</evidence>
<comment type="caution">
    <text evidence="10">Lacks conserved residue(s) required for the propagation of feature annotation.</text>
</comment>
<keyword evidence="15" id="KW-1185">Reference proteome</keyword>
<reference evidence="14 15" key="1">
    <citation type="submission" date="2024-02" db="EMBL/GenBank/DDBJ databases">
        <title>Roseibium algae sp. nov., isolated from marine alga (Grateloupia sp.), showing potential in myo-inositol conversion.</title>
        <authorList>
            <person name="Wang Y."/>
        </authorList>
    </citation>
    <scope>NUCLEOTIDE SEQUENCE [LARGE SCALE GENOMIC DNA]</scope>
    <source>
        <strain evidence="14 15">H3510</strain>
    </source>
</reference>